<feature type="compositionally biased region" description="Basic and acidic residues" evidence="1">
    <location>
        <begin position="77"/>
        <end position="90"/>
    </location>
</feature>
<reference evidence="2" key="2">
    <citation type="journal article" date="2021" name="PeerJ">
        <title>Extensive microbial diversity within the chicken gut microbiome revealed by metagenomics and culture.</title>
        <authorList>
            <person name="Gilroy R."/>
            <person name="Ravi A."/>
            <person name="Getino M."/>
            <person name="Pursley I."/>
            <person name="Horton D.L."/>
            <person name="Alikhan N.F."/>
            <person name="Baker D."/>
            <person name="Gharbi K."/>
            <person name="Hall N."/>
            <person name="Watson M."/>
            <person name="Adriaenssens E.M."/>
            <person name="Foster-Nyarko E."/>
            <person name="Jarju S."/>
            <person name="Secka A."/>
            <person name="Antonio M."/>
            <person name="Oren A."/>
            <person name="Chaudhuri R.R."/>
            <person name="La Ragione R."/>
            <person name="Hildebrand F."/>
            <person name="Pallen M.J."/>
        </authorList>
    </citation>
    <scope>NUCLEOTIDE SEQUENCE</scope>
    <source>
        <strain evidence="2">2889</strain>
    </source>
</reference>
<dbReference type="EMBL" id="JADIMZ010000121">
    <property type="protein sequence ID" value="MBO8433250.1"/>
    <property type="molecule type" value="Genomic_DNA"/>
</dbReference>
<name>A0A9D9GZU9_9BACT</name>
<proteinExistence type="predicted"/>
<evidence type="ECO:0000256" key="1">
    <source>
        <dbReference type="SAM" id="MobiDB-lite"/>
    </source>
</evidence>
<feature type="region of interest" description="Disordered" evidence="1">
    <location>
        <begin position="49"/>
        <end position="114"/>
    </location>
</feature>
<gene>
    <name evidence="2" type="ORF">IAB08_08190</name>
</gene>
<protein>
    <submittedName>
        <fullName evidence="2">Uncharacterized protein</fullName>
    </submittedName>
</protein>
<dbReference type="Proteomes" id="UP000823612">
    <property type="component" value="Unassembled WGS sequence"/>
</dbReference>
<organism evidence="2 3">
    <name type="scientific">Candidatus Pullibacteroides excrementavium</name>
    <dbReference type="NCBI Taxonomy" id="2840905"/>
    <lineage>
        <taxon>Bacteria</taxon>
        <taxon>Pseudomonadati</taxon>
        <taxon>Bacteroidota</taxon>
        <taxon>Bacteroidia</taxon>
        <taxon>Bacteroidales</taxon>
        <taxon>Candidatus Pullibacteroides</taxon>
    </lineage>
</organism>
<evidence type="ECO:0000313" key="2">
    <source>
        <dbReference type="EMBL" id="MBO8433250.1"/>
    </source>
</evidence>
<sequence length="114" mass="13075">MQTHEKSPLETPMQQYSQKANRREDMGTYLHQNRLPCLPFLSLRAFRGKRARHQAGARPQYTPSPAQNTLNKKSKRAEKLLKTAPKRFDKLANPIRTHTDADGRLGRKPDGRAV</sequence>
<comment type="caution">
    <text evidence="2">The sequence shown here is derived from an EMBL/GenBank/DDBJ whole genome shotgun (WGS) entry which is preliminary data.</text>
</comment>
<feature type="compositionally biased region" description="Polar residues" evidence="1">
    <location>
        <begin position="61"/>
        <end position="71"/>
    </location>
</feature>
<dbReference type="AlphaFoldDB" id="A0A9D9GZU9"/>
<evidence type="ECO:0000313" key="3">
    <source>
        <dbReference type="Proteomes" id="UP000823612"/>
    </source>
</evidence>
<reference evidence="2" key="1">
    <citation type="submission" date="2020-10" db="EMBL/GenBank/DDBJ databases">
        <authorList>
            <person name="Gilroy R."/>
        </authorList>
    </citation>
    <scope>NUCLEOTIDE SEQUENCE</scope>
    <source>
        <strain evidence="2">2889</strain>
    </source>
</reference>
<feature type="compositionally biased region" description="Basic and acidic residues" evidence="1">
    <location>
        <begin position="97"/>
        <end position="114"/>
    </location>
</feature>
<feature type="region of interest" description="Disordered" evidence="1">
    <location>
        <begin position="1"/>
        <end position="23"/>
    </location>
</feature>
<accession>A0A9D9GZU9</accession>